<dbReference type="Pfam" id="PF01590">
    <property type="entry name" value="GAF"/>
    <property type="match status" value="1"/>
</dbReference>
<evidence type="ECO:0000256" key="2">
    <source>
        <dbReference type="ARBA" id="ARBA00022777"/>
    </source>
</evidence>
<keyword evidence="2" id="KW-0418">Kinase</keyword>
<dbReference type="Gene3D" id="3.30.565.10">
    <property type="entry name" value="Histidine kinase-like ATPase, C-terminal domain"/>
    <property type="match status" value="1"/>
</dbReference>
<dbReference type="InterPro" id="IPR035965">
    <property type="entry name" value="PAS-like_dom_sf"/>
</dbReference>
<dbReference type="Proteomes" id="UP000050501">
    <property type="component" value="Unassembled WGS sequence"/>
</dbReference>
<dbReference type="SMART" id="SM00065">
    <property type="entry name" value="GAF"/>
    <property type="match status" value="5"/>
</dbReference>
<feature type="domain" description="PAC" evidence="6">
    <location>
        <begin position="222"/>
        <end position="274"/>
    </location>
</feature>
<dbReference type="GO" id="GO:0016020">
    <property type="term" value="C:membrane"/>
    <property type="evidence" value="ECO:0007669"/>
    <property type="project" value="InterPro"/>
</dbReference>
<evidence type="ECO:0000259" key="4">
    <source>
        <dbReference type="PROSITE" id="PS50109"/>
    </source>
</evidence>
<dbReference type="EMBL" id="LGCM01000025">
    <property type="protein sequence ID" value="KPL85698.1"/>
    <property type="molecule type" value="Genomic_DNA"/>
</dbReference>
<feature type="domain" description="Histidine kinase" evidence="4">
    <location>
        <begin position="1164"/>
        <end position="1358"/>
    </location>
</feature>
<dbReference type="SMART" id="SM00387">
    <property type="entry name" value="HATPase_c"/>
    <property type="match status" value="1"/>
</dbReference>
<dbReference type="PANTHER" id="PTHR24421">
    <property type="entry name" value="NITRATE/NITRITE SENSOR PROTEIN NARX-RELATED"/>
    <property type="match status" value="1"/>
</dbReference>
<dbReference type="InterPro" id="IPR000700">
    <property type="entry name" value="PAS-assoc_C"/>
</dbReference>
<evidence type="ECO:0000256" key="3">
    <source>
        <dbReference type="ARBA" id="ARBA00023012"/>
    </source>
</evidence>
<dbReference type="Pfam" id="PF13185">
    <property type="entry name" value="GAF_2"/>
    <property type="match status" value="4"/>
</dbReference>
<dbReference type="SMART" id="SM00086">
    <property type="entry name" value="PAC"/>
    <property type="match status" value="1"/>
</dbReference>
<dbReference type="SUPFAM" id="SSF55785">
    <property type="entry name" value="PYP-like sensor domain (PAS domain)"/>
    <property type="match status" value="1"/>
</dbReference>
<organism evidence="7 8">
    <name type="scientific">Levilinea saccharolytica</name>
    <dbReference type="NCBI Taxonomy" id="229921"/>
    <lineage>
        <taxon>Bacteria</taxon>
        <taxon>Bacillati</taxon>
        <taxon>Chloroflexota</taxon>
        <taxon>Anaerolineae</taxon>
        <taxon>Anaerolineales</taxon>
        <taxon>Anaerolineaceae</taxon>
        <taxon>Levilinea</taxon>
    </lineage>
</organism>
<dbReference type="CDD" id="cd16917">
    <property type="entry name" value="HATPase_UhpB-NarQ-NarX-like"/>
    <property type="match status" value="1"/>
</dbReference>
<keyword evidence="8" id="KW-1185">Reference proteome</keyword>
<dbReference type="SMART" id="SM00091">
    <property type="entry name" value="PAS"/>
    <property type="match status" value="2"/>
</dbReference>
<gene>
    <name evidence="7" type="ORF">ADN01_05960</name>
</gene>
<dbReference type="CDD" id="cd00130">
    <property type="entry name" value="PAS"/>
    <property type="match status" value="1"/>
</dbReference>
<dbReference type="InterPro" id="IPR003018">
    <property type="entry name" value="GAF"/>
</dbReference>
<comment type="caution">
    <text evidence="7">The sequence shown here is derived from an EMBL/GenBank/DDBJ whole genome shotgun (WGS) entry which is preliminary data.</text>
</comment>
<dbReference type="PROSITE" id="PS50109">
    <property type="entry name" value="HIS_KIN"/>
    <property type="match status" value="1"/>
</dbReference>
<evidence type="ECO:0000259" key="5">
    <source>
        <dbReference type="PROSITE" id="PS50112"/>
    </source>
</evidence>
<dbReference type="SUPFAM" id="SSF55781">
    <property type="entry name" value="GAF domain-like"/>
    <property type="match status" value="5"/>
</dbReference>
<dbReference type="Gene3D" id="3.30.450.40">
    <property type="match status" value="5"/>
</dbReference>
<dbReference type="Pfam" id="PF08448">
    <property type="entry name" value="PAS_4"/>
    <property type="match status" value="1"/>
</dbReference>
<sequence length="1359" mass="151136">MDVLKRLGLQGGFIEALFDRIPMGIFVLNREACLCRFNPTWLEQMERYAAFPVQEAAAGANLFALSPSLADGLGPLVKQALGGEPVSVQSLPLASRGLRSYWDVALTPLCTSEGQVDGVLCMMSDATQQVVGSEALQRTLQALREREERFDLVVRGTNDGIWDWNLQTQSVYYSPRWKAMIGYAENELDDSPEVWSSRVHPEDLPLVEREIQRHLNGETEMMQAETRFLHRDGTYRWILTRGVCVRDANGKPLRLVGSHADVTEKKQADEALRYRAAFENLIANTSTQFINLPMEEVDEGIRRTLERIGRFTGADRGYIFLFSDDYQYLNCVSEWVSPGVPPRTAEMRQIPVGQMRWSSRILLDGSVLRVNDVNALPAEAEQERLGLKGQGVRSLAAVPMSYQGRVLGYLGFDSLTAAKTWDEDSLAMLNMVGEIIANAMEHKRAQAIQDGQRQFLELLARGGSLNETLNALVQVVEEQWPGMMCLVLILDETGRRLHVGGAVSLPQAYLDEIEGIEIGPLVGSCGTACYTGQRVLVEDIRSDPRWEGLRETALRYGLLSCWSEPVIDSGGTVIATFAVYSQSPRLPTPAELQIIETGAHLVNVAVEHYRAKSMQEMAFQTLEERVKARTRELATLLEVSQNLTSTLDLDLLLGLILDQLRSVVDFTGASILTLEGGYLTVQAYRGPIPQEDVLWMHFPESEGINHLVISRRDVIIVPDVQSDTLHGQAFQSAARVIDDTMFAYVRCWMGIPLIIQDRVIGMLTLDHSQPGYYRVEHGRLALAFASHVAVAVENARLYGHARQLADEARTLLNVQAAISSRLDVDATLQMIADEARRLTNTAMSSVYLLEGDDLVVSVVSGEISRSLLGFRVPMEASVAGMALKSGQPVRVVDAGDDERVLNDLTSRVGASAFLIVPLISGRGAVGTITVSNKLDGQLGLEDERILMLMASSAIVALENARMYKEEQERRLETERRRKVAEGLRDILRVLNSNRPLDDVLNYVAEQANRMMGSTATMIRQGLPELNRVRTVASFNLPPDFDAIRETRFYNSEGDKILMAHRPIVIRDHAAALGARLANDRNLDEFQRAGIHAELKYYRSQLAVPLFNRNKIYGALRFYFAESRDFSDEDIRLAMTLGDQAALAVENAEMRAQMQEHAAAMERSRLARDLHDAVTQTLFSASLIAEVLPRIWEKNAEEGLKRLAELRQLTRGALAEMRTLLLELRPTALLEAELGELFRQLAEAFTGRMRLPVSVRIEGGCDLPSDVRVAFYRIAQEALNNIAKHAKATRVELEICCEDNKVYLSITDDGQGFAAEKLSSNHLGLGIMKERAEAIGADLEITSQPGQGTCVEAVWSKKTP</sequence>
<keyword evidence="3" id="KW-0902">Two-component regulatory system</keyword>
<protein>
    <recommendedName>
        <fullName evidence="9">GAF domain-containing protein</fullName>
    </recommendedName>
</protein>
<dbReference type="STRING" id="229921.ADN01_05960"/>
<dbReference type="Gene3D" id="3.30.450.20">
    <property type="entry name" value="PAS domain"/>
    <property type="match status" value="2"/>
</dbReference>
<dbReference type="PROSITE" id="PS50112">
    <property type="entry name" value="PAS"/>
    <property type="match status" value="1"/>
</dbReference>
<dbReference type="PROSITE" id="PS50113">
    <property type="entry name" value="PAC"/>
    <property type="match status" value="1"/>
</dbReference>
<dbReference type="InterPro" id="IPR029016">
    <property type="entry name" value="GAF-like_dom_sf"/>
</dbReference>
<evidence type="ECO:0000313" key="8">
    <source>
        <dbReference type="Proteomes" id="UP000050501"/>
    </source>
</evidence>
<keyword evidence="1" id="KW-0808">Transferase</keyword>
<dbReference type="NCBIfam" id="TIGR00229">
    <property type="entry name" value="sensory_box"/>
    <property type="match status" value="1"/>
</dbReference>
<dbReference type="InterPro" id="IPR036890">
    <property type="entry name" value="HATPase_C_sf"/>
</dbReference>
<evidence type="ECO:0008006" key="9">
    <source>
        <dbReference type="Google" id="ProtNLM"/>
    </source>
</evidence>
<dbReference type="Gene3D" id="1.20.5.1930">
    <property type="match status" value="1"/>
</dbReference>
<dbReference type="InterPro" id="IPR013656">
    <property type="entry name" value="PAS_4"/>
</dbReference>
<dbReference type="InterPro" id="IPR005467">
    <property type="entry name" value="His_kinase_dom"/>
</dbReference>
<name>A0A0N8GR73_9CHLR</name>
<dbReference type="GO" id="GO:0046983">
    <property type="term" value="F:protein dimerization activity"/>
    <property type="evidence" value="ECO:0007669"/>
    <property type="project" value="InterPro"/>
</dbReference>
<dbReference type="Pfam" id="PF02518">
    <property type="entry name" value="HATPase_c"/>
    <property type="match status" value="1"/>
</dbReference>
<dbReference type="InterPro" id="IPR011712">
    <property type="entry name" value="Sig_transdc_His_kin_sub3_dim/P"/>
</dbReference>
<dbReference type="SUPFAM" id="SSF55874">
    <property type="entry name" value="ATPase domain of HSP90 chaperone/DNA topoisomerase II/histidine kinase"/>
    <property type="match status" value="1"/>
</dbReference>
<reference evidence="7 8" key="1">
    <citation type="submission" date="2015-07" db="EMBL/GenBank/DDBJ databases">
        <title>Genome sequence of Levilinea saccharolytica DSM 16555.</title>
        <authorList>
            <person name="Hemp J."/>
            <person name="Ward L.M."/>
            <person name="Pace L.A."/>
            <person name="Fischer W.W."/>
        </authorList>
    </citation>
    <scope>NUCLEOTIDE SEQUENCE [LARGE SCALE GENOMIC DNA]</scope>
    <source>
        <strain evidence="7 8">KIBI-1</strain>
    </source>
</reference>
<feature type="domain" description="PAS" evidence="5">
    <location>
        <begin position="146"/>
        <end position="218"/>
    </location>
</feature>
<dbReference type="GO" id="GO:0000155">
    <property type="term" value="F:phosphorelay sensor kinase activity"/>
    <property type="evidence" value="ECO:0007669"/>
    <property type="project" value="InterPro"/>
</dbReference>
<evidence type="ECO:0000256" key="1">
    <source>
        <dbReference type="ARBA" id="ARBA00022679"/>
    </source>
</evidence>
<dbReference type="InterPro" id="IPR001610">
    <property type="entry name" value="PAC"/>
</dbReference>
<dbReference type="InterPro" id="IPR003594">
    <property type="entry name" value="HATPase_dom"/>
</dbReference>
<accession>A0A0N8GR73</accession>
<evidence type="ECO:0000259" key="6">
    <source>
        <dbReference type="PROSITE" id="PS50113"/>
    </source>
</evidence>
<dbReference type="InterPro" id="IPR000014">
    <property type="entry name" value="PAS"/>
</dbReference>
<evidence type="ECO:0000313" key="7">
    <source>
        <dbReference type="EMBL" id="KPL85698.1"/>
    </source>
</evidence>
<proteinExistence type="predicted"/>
<dbReference type="InterPro" id="IPR050482">
    <property type="entry name" value="Sensor_HK_TwoCompSys"/>
</dbReference>
<dbReference type="InterPro" id="IPR013655">
    <property type="entry name" value="PAS_fold_3"/>
</dbReference>
<dbReference type="Pfam" id="PF08447">
    <property type="entry name" value="PAS_3"/>
    <property type="match status" value="1"/>
</dbReference>
<dbReference type="Pfam" id="PF07730">
    <property type="entry name" value="HisKA_3"/>
    <property type="match status" value="1"/>
</dbReference>